<dbReference type="AlphaFoldDB" id="A0A1I8ATH3"/>
<feature type="compositionally biased region" description="Polar residues" evidence="1">
    <location>
        <begin position="165"/>
        <end position="189"/>
    </location>
</feature>
<protein>
    <submittedName>
        <fullName evidence="3">Uncharacterized protein</fullName>
    </submittedName>
</protein>
<feature type="compositionally biased region" description="Basic and acidic residues" evidence="1">
    <location>
        <begin position="226"/>
        <end position="239"/>
    </location>
</feature>
<keyword evidence="2" id="KW-1185">Reference proteome</keyword>
<organism evidence="2 3">
    <name type="scientific">Steinernema glaseri</name>
    <dbReference type="NCBI Taxonomy" id="37863"/>
    <lineage>
        <taxon>Eukaryota</taxon>
        <taxon>Metazoa</taxon>
        <taxon>Ecdysozoa</taxon>
        <taxon>Nematoda</taxon>
        <taxon>Chromadorea</taxon>
        <taxon>Rhabditida</taxon>
        <taxon>Tylenchina</taxon>
        <taxon>Panagrolaimomorpha</taxon>
        <taxon>Strongyloidoidea</taxon>
        <taxon>Steinernematidae</taxon>
        <taxon>Steinernema</taxon>
    </lineage>
</organism>
<evidence type="ECO:0000256" key="1">
    <source>
        <dbReference type="SAM" id="MobiDB-lite"/>
    </source>
</evidence>
<name>A0A1I8ATH3_9BILA</name>
<dbReference type="WBParaSite" id="L893_g89.t1">
    <property type="protein sequence ID" value="L893_g89.t1"/>
    <property type="gene ID" value="L893_g89"/>
</dbReference>
<reference evidence="3" key="1">
    <citation type="submission" date="2016-11" db="UniProtKB">
        <authorList>
            <consortium name="WormBaseParasite"/>
        </authorList>
    </citation>
    <scope>IDENTIFICATION</scope>
</reference>
<evidence type="ECO:0000313" key="2">
    <source>
        <dbReference type="Proteomes" id="UP000095287"/>
    </source>
</evidence>
<accession>A0A1I8ATH3</accession>
<feature type="compositionally biased region" description="Polar residues" evidence="1">
    <location>
        <begin position="275"/>
        <end position="285"/>
    </location>
</feature>
<sequence>MNNGSASQSAVIRARYVPDVRGVNRPLIIDSNDTGCNIDKKPRELPYIECIHDGRRSPGRTEIELVITSNADDGRLKGLHSSYPNGALSMTLPQLMSTARQNGKDCKPRKSCQAGKPDQSTFFHTSFSLMCSFGLDHEDPVGVKVVRSQFNVNLESSRCLTCKTDSTGSTARCRSRSMNSLTSPRTTNGSEKKMRNITAIQNSQRTAEIKPIPKLVASKSAQNIESVRKNKDVHTETSPKKTLRITREVSTQTDNLEKRSSRDSSTGMEDDEFQNRQQKATQTNDCALLQGRSKDVTTELDDRSELYEVIDSALLETFDKYSRLRANQFIASSARKQAQIWRDAKEFVSTVLLPDGVALANRTKATRNASLSDVVAGLSLP</sequence>
<feature type="region of interest" description="Disordered" evidence="1">
    <location>
        <begin position="165"/>
        <end position="195"/>
    </location>
</feature>
<feature type="region of interest" description="Disordered" evidence="1">
    <location>
        <begin position="220"/>
        <end position="285"/>
    </location>
</feature>
<proteinExistence type="predicted"/>
<evidence type="ECO:0000313" key="3">
    <source>
        <dbReference type="WBParaSite" id="L893_g89.t1"/>
    </source>
</evidence>
<dbReference type="Proteomes" id="UP000095287">
    <property type="component" value="Unplaced"/>
</dbReference>